<organism evidence="1 2">
    <name type="scientific">Frankia umida</name>
    <dbReference type="NCBI Taxonomy" id="573489"/>
    <lineage>
        <taxon>Bacteria</taxon>
        <taxon>Bacillati</taxon>
        <taxon>Actinomycetota</taxon>
        <taxon>Actinomycetes</taxon>
        <taxon>Frankiales</taxon>
        <taxon>Frankiaceae</taxon>
        <taxon>Frankia</taxon>
    </lineage>
</organism>
<accession>A0ABT0K4P0</accession>
<proteinExistence type="predicted"/>
<comment type="caution">
    <text evidence="1">The sequence shown here is derived from an EMBL/GenBank/DDBJ whole genome shotgun (WGS) entry which is preliminary data.</text>
</comment>
<protein>
    <submittedName>
        <fullName evidence="1">ATP-binding protein</fullName>
    </submittedName>
</protein>
<keyword evidence="1" id="KW-0067">ATP-binding</keyword>
<keyword evidence="2" id="KW-1185">Reference proteome</keyword>
<dbReference type="Proteomes" id="UP001201873">
    <property type="component" value="Unassembled WGS sequence"/>
</dbReference>
<keyword evidence="1" id="KW-0547">Nucleotide-binding</keyword>
<dbReference type="Gene3D" id="3.40.50.300">
    <property type="entry name" value="P-loop containing nucleotide triphosphate hydrolases"/>
    <property type="match status" value="2"/>
</dbReference>
<gene>
    <name evidence="1" type="ORF">MXD59_21340</name>
</gene>
<dbReference type="GO" id="GO:0005524">
    <property type="term" value="F:ATP binding"/>
    <property type="evidence" value="ECO:0007669"/>
    <property type="project" value="UniProtKB-KW"/>
</dbReference>
<name>A0ABT0K4P0_9ACTN</name>
<dbReference type="EMBL" id="JALKFT010000030">
    <property type="protein sequence ID" value="MCK9878283.1"/>
    <property type="molecule type" value="Genomic_DNA"/>
</dbReference>
<evidence type="ECO:0000313" key="1">
    <source>
        <dbReference type="EMBL" id="MCK9878283.1"/>
    </source>
</evidence>
<dbReference type="SUPFAM" id="SSF52540">
    <property type="entry name" value="P-loop containing nucleoside triphosphate hydrolases"/>
    <property type="match status" value="1"/>
</dbReference>
<dbReference type="RefSeq" id="WP_248826410.1">
    <property type="nucleotide sequence ID" value="NZ_JALKFT010000030.1"/>
</dbReference>
<reference evidence="1 2" key="1">
    <citation type="submission" date="2022-04" db="EMBL/GenBank/DDBJ databases">
        <title>Genome diversity in the genus Frankia.</title>
        <authorList>
            <person name="Carlos-Shanley C."/>
            <person name="Hahn D."/>
        </authorList>
    </citation>
    <scope>NUCLEOTIDE SEQUENCE [LARGE SCALE GENOMIC DNA]</scope>
    <source>
        <strain evidence="1 2">Ag45/Mut15</strain>
    </source>
</reference>
<dbReference type="InterPro" id="IPR027417">
    <property type="entry name" value="P-loop_NTPase"/>
</dbReference>
<sequence length="448" mass="48244">MPSGRGHRPGGAGRDAGRRSTAGFARHRLTLPRDLATTAHLCVLYPGRIGARLGVAGAFLGGNRLGGGGFFFDLHEAYREGLVQGPNMVLCGAGAYGKSAIAKTLVYRSTALTPTRFTAVLDPKGEWARLGEALGWAVLRLRHGGDVRVNPFDLGPARAAAADEDLLTHRVGVAAALVAIATNRTNLPAGERRILHESLRLLTTAGTPDPTLPDLRRLLAEPPASLADDLNTTSDELADRRRPLLDAVALLVEDDLRGICDTETSVDLDWARAPGLIVDLSALLSRRRTLRLVLAAAAGWLQGAMYGSRDRHKLTIVDEAWMALEDLAITRFLQDQWRLGRQWGAANILITHALSDLRSQVDDGSAAAKIAEGLLTTTSVRVFLHQNPEQIRGLLADLGLTSTEATLLRSLQPFQALWKVGAQSAIVDHVVAPWEWDLCDTDHAMIGS</sequence>
<evidence type="ECO:0000313" key="2">
    <source>
        <dbReference type="Proteomes" id="UP001201873"/>
    </source>
</evidence>